<keyword evidence="1" id="KW-0812">Transmembrane</keyword>
<reference evidence="2 3" key="1">
    <citation type="submission" date="2024-09" db="EMBL/GenBank/DDBJ databases">
        <authorList>
            <person name="Sun Q."/>
            <person name="Mori K."/>
        </authorList>
    </citation>
    <scope>NUCLEOTIDE SEQUENCE [LARGE SCALE GENOMIC DNA]</scope>
    <source>
        <strain evidence="2 3">JCM 3028</strain>
    </source>
</reference>
<keyword evidence="1" id="KW-0472">Membrane</keyword>
<organism evidence="2 3">
    <name type="scientific">Streptosporangium vulgare</name>
    <dbReference type="NCBI Taxonomy" id="46190"/>
    <lineage>
        <taxon>Bacteria</taxon>
        <taxon>Bacillati</taxon>
        <taxon>Actinomycetota</taxon>
        <taxon>Actinomycetes</taxon>
        <taxon>Streptosporangiales</taxon>
        <taxon>Streptosporangiaceae</taxon>
        <taxon>Streptosporangium</taxon>
    </lineage>
</organism>
<feature type="transmembrane region" description="Helical" evidence="1">
    <location>
        <begin position="18"/>
        <end position="35"/>
    </location>
</feature>
<name>A0ABV5TF72_9ACTN</name>
<gene>
    <name evidence="2" type="ORF">ACFFRH_19755</name>
</gene>
<proteinExistence type="predicted"/>
<evidence type="ECO:0000256" key="1">
    <source>
        <dbReference type="SAM" id="Phobius"/>
    </source>
</evidence>
<comment type="caution">
    <text evidence="2">The sequence shown here is derived from an EMBL/GenBank/DDBJ whole genome shotgun (WGS) entry which is preliminary data.</text>
</comment>
<dbReference type="EMBL" id="JBHMBS010000008">
    <property type="protein sequence ID" value="MFB9677719.1"/>
    <property type="molecule type" value="Genomic_DNA"/>
</dbReference>
<evidence type="ECO:0000313" key="3">
    <source>
        <dbReference type="Proteomes" id="UP001589610"/>
    </source>
</evidence>
<keyword evidence="1" id="KW-1133">Transmembrane helix</keyword>
<dbReference type="RefSeq" id="WP_386158390.1">
    <property type="nucleotide sequence ID" value="NZ_JBHMBS010000008.1"/>
</dbReference>
<evidence type="ECO:0000313" key="2">
    <source>
        <dbReference type="EMBL" id="MFB9677719.1"/>
    </source>
</evidence>
<sequence length="56" mass="5945">MQDQLSTGGPLYGHDAEFALMFLPVAALLITVGLARDCGETPHGQGTPPPCPWRPL</sequence>
<accession>A0ABV5TF72</accession>
<dbReference type="Proteomes" id="UP001589610">
    <property type="component" value="Unassembled WGS sequence"/>
</dbReference>
<protein>
    <submittedName>
        <fullName evidence="2">Uncharacterized protein</fullName>
    </submittedName>
</protein>
<keyword evidence="3" id="KW-1185">Reference proteome</keyword>